<dbReference type="PANTHER" id="PTHR46553:SF3">
    <property type="entry name" value="ADENINE NUCLEOTIDE ALPHA HYDROLASES-LIKE SUPERFAMILY PROTEIN"/>
    <property type="match status" value="1"/>
</dbReference>
<protein>
    <submittedName>
        <fullName evidence="3">Universal stress protein</fullName>
    </submittedName>
</protein>
<accession>A0A921MTL7</accession>
<feature type="domain" description="UspA" evidence="2">
    <location>
        <begin position="23"/>
        <end position="158"/>
    </location>
</feature>
<evidence type="ECO:0000313" key="4">
    <source>
        <dbReference type="Proteomes" id="UP000742460"/>
    </source>
</evidence>
<reference evidence="3" key="1">
    <citation type="journal article" date="2021" name="PeerJ">
        <title>Extensive microbial diversity within the chicken gut microbiome revealed by metagenomics and culture.</title>
        <authorList>
            <person name="Gilroy R."/>
            <person name="Ravi A."/>
            <person name="Getino M."/>
            <person name="Pursley I."/>
            <person name="Horton D.L."/>
            <person name="Alikhan N.F."/>
            <person name="Baker D."/>
            <person name="Gharbi K."/>
            <person name="Hall N."/>
            <person name="Watson M."/>
            <person name="Adriaenssens E.M."/>
            <person name="Foster-Nyarko E."/>
            <person name="Jarju S."/>
            <person name="Secka A."/>
            <person name="Antonio M."/>
            <person name="Oren A."/>
            <person name="Chaudhuri R.R."/>
            <person name="La Ragione R."/>
            <person name="Hildebrand F."/>
            <person name="Pallen M.J."/>
        </authorList>
    </citation>
    <scope>NUCLEOTIDE SEQUENCE</scope>
    <source>
        <strain evidence="3">ChiGjej5B5-22894</strain>
    </source>
</reference>
<dbReference type="AlphaFoldDB" id="A0A921MTL7"/>
<sequence>MNSHGQQDQPTIPFDPGARRLGVAVGFDGSPHSVAALEYGAAIATRRGVTLSVITTYRAPLDVYVTYAALPQEPEAEVKKRQAQAVLDAAAAQLTDHPGEVSYLTAEGDSVGALVEASGSALLMVVGARGRGGFLGRLLGSVAAELPAHARCPVIVVPSRTEKASGPVVVGLDGSLDGRRAALHAAQEAADRGTALRMLAALSVPHDDFWTPAGAAVAAEATEHHRTSVQSALDEAADWVREHVPGLEITAEVTLGDPGKLLREASRTAQLVVVGSRGRGAVASALLGSVSRAALHGAESPVMVVPPLEDSRMEGVRSALEDRPGR</sequence>
<dbReference type="Gene3D" id="3.40.50.620">
    <property type="entry name" value="HUPs"/>
    <property type="match status" value="2"/>
</dbReference>
<comment type="caution">
    <text evidence="3">The sequence shown here is derived from an EMBL/GenBank/DDBJ whole genome shotgun (WGS) entry which is preliminary data.</text>
</comment>
<reference evidence="3" key="2">
    <citation type="submission" date="2021-09" db="EMBL/GenBank/DDBJ databases">
        <authorList>
            <person name="Gilroy R."/>
        </authorList>
    </citation>
    <scope>NUCLEOTIDE SEQUENCE</scope>
    <source>
        <strain evidence="3">ChiGjej5B5-22894</strain>
    </source>
</reference>
<evidence type="ECO:0000256" key="1">
    <source>
        <dbReference type="ARBA" id="ARBA00008791"/>
    </source>
</evidence>
<dbReference type="Proteomes" id="UP000742460">
    <property type="component" value="Unassembled WGS sequence"/>
</dbReference>
<proteinExistence type="inferred from homology"/>
<dbReference type="PRINTS" id="PR01438">
    <property type="entry name" value="UNVRSLSTRESS"/>
</dbReference>
<dbReference type="InterPro" id="IPR006016">
    <property type="entry name" value="UspA"/>
</dbReference>
<dbReference type="InterPro" id="IPR014729">
    <property type="entry name" value="Rossmann-like_a/b/a_fold"/>
</dbReference>
<dbReference type="InterPro" id="IPR006015">
    <property type="entry name" value="Universal_stress_UspA"/>
</dbReference>
<dbReference type="SUPFAM" id="SSF52402">
    <property type="entry name" value="Adenine nucleotide alpha hydrolases-like"/>
    <property type="match status" value="2"/>
</dbReference>
<dbReference type="Pfam" id="PF00582">
    <property type="entry name" value="Usp"/>
    <property type="match status" value="2"/>
</dbReference>
<dbReference type="EMBL" id="DYUE01000004">
    <property type="protein sequence ID" value="HJG90100.1"/>
    <property type="molecule type" value="Genomic_DNA"/>
</dbReference>
<dbReference type="PANTHER" id="PTHR46553">
    <property type="entry name" value="ADENINE NUCLEOTIDE ALPHA HYDROLASES-LIKE SUPERFAMILY PROTEIN"/>
    <property type="match status" value="1"/>
</dbReference>
<evidence type="ECO:0000313" key="3">
    <source>
        <dbReference type="EMBL" id="HJG90100.1"/>
    </source>
</evidence>
<comment type="similarity">
    <text evidence="1">Belongs to the universal stress protein A family.</text>
</comment>
<gene>
    <name evidence="3" type="ORF">K8V81_00105</name>
</gene>
<feature type="domain" description="UspA" evidence="2">
    <location>
        <begin position="167"/>
        <end position="306"/>
    </location>
</feature>
<evidence type="ECO:0000259" key="2">
    <source>
        <dbReference type="Pfam" id="PF00582"/>
    </source>
</evidence>
<name>A0A921MTL7_9MICO</name>
<organism evidence="3 4">
    <name type="scientific">Brachybacterium massiliense</name>
    <dbReference type="NCBI Taxonomy" id="1755098"/>
    <lineage>
        <taxon>Bacteria</taxon>
        <taxon>Bacillati</taxon>
        <taxon>Actinomycetota</taxon>
        <taxon>Actinomycetes</taxon>
        <taxon>Micrococcales</taxon>
        <taxon>Dermabacteraceae</taxon>
        <taxon>Brachybacterium</taxon>
    </lineage>
</organism>